<keyword evidence="4 9" id="KW-0999">Mitochondrion inner membrane</keyword>
<feature type="compositionally biased region" description="Polar residues" evidence="10">
    <location>
        <begin position="1"/>
        <end position="12"/>
    </location>
</feature>
<evidence type="ECO:0000256" key="3">
    <source>
        <dbReference type="ARBA" id="ARBA00022692"/>
    </source>
</evidence>
<keyword evidence="9" id="KW-0813">Transport</keyword>
<dbReference type="GO" id="GO:0045039">
    <property type="term" value="P:protein insertion into mitochondrial inner membrane"/>
    <property type="evidence" value="ECO:0007669"/>
    <property type="project" value="UniProtKB-UniRule"/>
</dbReference>
<protein>
    <recommendedName>
        <fullName evidence="9">Mitochondrial import inner membrane translocase subunit TIM22</fullName>
    </recommendedName>
</protein>
<dbReference type="EMBL" id="CADCXV010001128">
    <property type="protein sequence ID" value="CAB0041736.1"/>
    <property type="molecule type" value="Genomic_DNA"/>
</dbReference>
<evidence type="ECO:0000256" key="4">
    <source>
        <dbReference type="ARBA" id="ARBA00022792"/>
    </source>
</evidence>
<evidence type="ECO:0000313" key="12">
    <source>
        <dbReference type="Proteomes" id="UP000479190"/>
    </source>
</evidence>
<evidence type="ECO:0000256" key="9">
    <source>
        <dbReference type="RuleBase" id="RU367038"/>
    </source>
</evidence>
<comment type="subunit">
    <text evidence="9">Component of the TIM22 complex.</text>
</comment>
<keyword evidence="12" id="KW-1185">Reference proteome</keyword>
<evidence type="ECO:0000256" key="6">
    <source>
        <dbReference type="ARBA" id="ARBA00023128"/>
    </source>
</evidence>
<reference evidence="11 12" key="1">
    <citation type="submission" date="2020-02" db="EMBL/GenBank/DDBJ databases">
        <authorList>
            <person name="Ferguson B K."/>
        </authorList>
    </citation>
    <scope>NUCLEOTIDE SEQUENCE [LARGE SCALE GENOMIC DNA]</scope>
</reference>
<comment type="similarity">
    <text evidence="2 9">Belongs to the Tim17/Tim22/Tim23 family.</text>
</comment>
<dbReference type="OrthoDB" id="75343at2759"/>
<evidence type="ECO:0000313" key="11">
    <source>
        <dbReference type="EMBL" id="CAB0041736.1"/>
    </source>
</evidence>
<dbReference type="PANTHER" id="PTHR14110">
    <property type="entry name" value="MITOCHONDRIAL IMPORT INNER MEMBRANE TRANSLOCASE SUBUNIT TIM22"/>
    <property type="match status" value="1"/>
</dbReference>
<keyword evidence="9" id="KW-0653">Protein transport</keyword>
<dbReference type="InterPro" id="IPR039175">
    <property type="entry name" value="TIM22"/>
</dbReference>
<evidence type="ECO:0000256" key="8">
    <source>
        <dbReference type="ARBA" id="ARBA00024713"/>
    </source>
</evidence>
<gene>
    <name evidence="11" type="ORF">TBRA_LOCUS13394</name>
</gene>
<feature type="region of interest" description="Disordered" evidence="10">
    <location>
        <begin position="1"/>
        <end position="22"/>
    </location>
</feature>
<keyword evidence="5" id="KW-1133">Transmembrane helix</keyword>
<dbReference type="Proteomes" id="UP000479190">
    <property type="component" value="Unassembled WGS sequence"/>
</dbReference>
<dbReference type="GO" id="GO:0008320">
    <property type="term" value="F:protein transmembrane transporter activity"/>
    <property type="evidence" value="ECO:0007669"/>
    <property type="project" value="UniProtKB-UniRule"/>
</dbReference>
<keyword evidence="6 9" id="KW-0496">Mitochondrion</keyword>
<evidence type="ECO:0000256" key="7">
    <source>
        <dbReference type="ARBA" id="ARBA00023136"/>
    </source>
</evidence>
<keyword evidence="9" id="KW-0811">Translocation</keyword>
<evidence type="ECO:0000256" key="10">
    <source>
        <dbReference type="SAM" id="MobiDB-lite"/>
    </source>
</evidence>
<accession>A0A6H5IX34</accession>
<comment type="subcellular location">
    <subcellularLocation>
        <location evidence="1 9">Mitochondrion inner membrane</location>
        <topology evidence="1 9">Multi-pass membrane protein</topology>
    </subcellularLocation>
</comment>
<comment type="function">
    <text evidence="8 9">Essential core component of the TIM22 complex, a complex that mediates the import and insertion of multi-pass transmembrane proteins into the mitochondrial inner membrane. In the TIM22 complex, it constitutes the voltage-activated and signal-gated channel. Forms a twin-pore translocase that uses the membrane potential as external driving force in 2 voltage-dependent steps.</text>
</comment>
<proteinExistence type="inferred from homology"/>
<keyword evidence="7" id="KW-0472">Membrane</keyword>
<evidence type="ECO:0000256" key="1">
    <source>
        <dbReference type="ARBA" id="ARBA00004448"/>
    </source>
</evidence>
<feature type="compositionally biased region" description="Basic and acidic residues" evidence="10">
    <location>
        <begin position="13"/>
        <end position="22"/>
    </location>
</feature>
<sequence>MNAAQQQTPPKSSETDVPEKKRLPVFMQDEQWDNLALYFIGSQQKYRENIIIPGAWGRGQIKSNEQKNVEWVMESCGFKSVMSCVVGYGLGFAIGLFTTSVQPNVAVVEKQQTAKEVFKDMKKTTLSYAKNFALIGFLFSGVECSIESYRGKSDWKNGTYAGALTGGIIGLRAGIKAGIIGACGFAAFSTAIDYYMHSD</sequence>
<dbReference type="AlphaFoldDB" id="A0A6H5IX34"/>
<dbReference type="GO" id="GO:0030943">
    <property type="term" value="F:mitochondrion targeting sequence binding"/>
    <property type="evidence" value="ECO:0007669"/>
    <property type="project" value="TreeGrafter"/>
</dbReference>
<keyword evidence="3" id="KW-0812">Transmembrane</keyword>
<dbReference type="Pfam" id="PF02466">
    <property type="entry name" value="Tim17"/>
    <property type="match status" value="1"/>
</dbReference>
<evidence type="ECO:0000256" key="5">
    <source>
        <dbReference type="ARBA" id="ARBA00022989"/>
    </source>
</evidence>
<dbReference type="PANTHER" id="PTHR14110:SF0">
    <property type="entry name" value="MITOCHONDRIAL IMPORT INNER MEMBRANE TRANSLOCASE SUBUNIT TIM22"/>
    <property type="match status" value="1"/>
</dbReference>
<evidence type="ECO:0000256" key="2">
    <source>
        <dbReference type="ARBA" id="ARBA00008444"/>
    </source>
</evidence>
<name>A0A6H5IX34_9HYME</name>
<dbReference type="GO" id="GO:0042721">
    <property type="term" value="C:TIM22 mitochondrial import inner membrane insertion complex"/>
    <property type="evidence" value="ECO:0007669"/>
    <property type="project" value="UniProtKB-UniRule"/>
</dbReference>
<organism evidence="11 12">
    <name type="scientific">Trichogramma brassicae</name>
    <dbReference type="NCBI Taxonomy" id="86971"/>
    <lineage>
        <taxon>Eukaryota</taxon>
        <taxon>Metazoa</taxon>
        <taxon>Ecdysozoa</taxon>
        <taxon>Arthropoda</taxon>
        <taxon>Hexapoda</taxon>
        <taxon>Insecta</taxon>
        <taxon>Pterygota</taxon>
        <taxon>Neoptera</taxon>
        <taxon>Endopterygota</taxon>
        <taxon>Hymenoptera</taxon>
        <taxon>Apocrita</taxon>
        <taxon>Proctotrupomorpha</taxon>
        <taxon>Chalcidoidea</taxon>
        <taxon>Trichogrammatidae</taxon>
        <taxon>Trichogramma</taxon>
    </lineage>
</organism>